<gene>
    <name evidence="11" type="primary">lpxB</name>
    <name evidence="11" type="ORF">WCY31_06965</name>
</gene>
<dbReference type="NCBIfam" id="TIGR00215">
    <property type="entry name" value="lpxB"/>
    <property type="match status" value="1"/>
</dbReference>
<dbReference type="GO" id="GO:0008915">
    <property type="term" value="F:lipid-A-disaccharide synthase activity"/>
    <property type="evidence" value="ECO:0007669"/>
    <property type="project" value="UniProtKB-EC"/>
</dbReference>
<dbReference type="RefSeq" id="WP_345971821.1">
    <property type="nucleotide sequence ID" value="NZ_CP147920.1"/>
</dbReference>
<keyword evidence="12" id="KW-1185">Reference proteome</keyword>
<evidence type="ECO:0000256" key="4">
    <source>
        <dbReference type="ARBA" id="ARBA00022516"/>
    </source>
</evidence>
<evidence type="ECO:0000313" key="12">
    <source>
        <dbReference type="Proteomes" id="UP001447842"/>
    </source>
</evidence>
<keyword evidence="6 11" id="KW-0328">Glycosyltransferase</keyword>
<keyword evidence="8" id="KW-0443">Lipid metabolism</keyword>
<keyword evidence="5" id="KW-0441">Lipid A biosynthesis</keyword>
<evidence type="ECO:0000256" key="6">
    <source>
        <dbReference type="ARBA" id="ARBA00022676"/>
    </source>
</evidence>
<dbReference type="InterPro" id="IPR003835">
    <property type="entry name" value="Glyco_trans_19"/>
</dbReference>
<protein>
    <recommendedName>
        <fullName evidence="3 10">Lipid-A-disaccharide synthase</fullName>
        <ecNumber evidence="2 10">2.4.1.182</ecNumber>
    </recommendedName>
</protein>
<evidence type="ECO:0000256" key="7">
    <source>
        <dbReference type="ARBA" id="ARBA00022679"/>
    </source>
</evidence>
<evidence type="ECO:0000256" key="8">
    <source>
        <dbReference type="ARBA" id="ARBA00023098"/>
    </source>
</evidence>
<dbReference type="Pfam" id="PF02684">
    <property type="entry name" value="LpxB"/>
    <property type="match status" value="1"/>
</dbReference>
<keyword evidence="4" id="KW-0444">Lipid biosynthesis</keyword>
<dbReference type="EC" id="2.4.1.182" evidence="2 10"/>
<evidence type="ECO:0000256" key="2">
    <source>
        <dbReference type="ARBA" id="ARBA00012687"/>
    </source>
</evidence>
<sequence length="350" mass="39219">MKLLVSALEHSANVHLKALKAELGDDVELIGIFDSSLGKPVVDLRSLAIMGFVDALKKLRYFFKLADEMVALAAEADKVLLMDSSGFNLPLAKKIKKRYPDKEIIYYILPQAWAWKRKRIPVLERTIDRLASILPFEKDYYSPQAPIEYVGHPLLDEIAHFKTEAAPTLKRVAFMPGSRKSEIRRLMPVFRELRSRLDAEAVLVVPKHFAKEELNDLYGNLSPFIVAHDAHAALYESDFAFICSGTATLEASLIGTPFVLAYVAKPLDYLIAKSLVKLDYIGLANIMFSRFKGRPLHPELIQNDVTAEALLGAMQALDRQAFLEDAKALRGYLEHGSSARVAHLIEGEQE</sequence>
<evidence type="ECO:0000256" key="5">
    <source>
        <dbReference type="ARBA" id="ARBA00022556"/>
    </source>
</evidence>
<name>A0ABZ3H6X5_9BACT</name>
<evidence type="ECO:0000313" key="11">
    <source>
        <dbReference type="EMBL" id="XAU13996.1"/>
    </source>
</evidence>
<comment type="function">
    <text evidence="1">Condensation of UDP-2,3-diacylglucosamine and 2,3-diacylglucosamine-1-phosphate to form lipid A disaccharide, a precursor of lipid A, a phosphorylated glycolipid that anchors the lipopolysaccharide to the outer membrane of the cell.</text>
</comment>
<dbReference type="SUPFAM" id="SSF53756">
    <property type="entry name" value="UDP-Glycosyltransferase/glycogen phosphorylase"/>
    <property type="match status" value="1"/>
</dbReference>
<keyword evidence="7 11" id="KW-0808">Transferase</keyword>
<accession>A0ABZ3H6X5</accession>
<evidence type="ECO:0000256" key="1">
    <source>
        <dbReference type="ARBA" id="ARBA00002056"/>
    </source>
</evidence>
<proteinExistence type="predicted"/>
<reference evidence="11 12" key="1">
    <citation type="submission" date="2024-03" db="EMBL/GenBank/DDBJ databases">
        <title>Sulfurimonas sp. HSL3-1.</title>
        <authorList>
            <person name="Wang S."/>
        </authorList>
    </citation>
    <scope>NUCLEOTIDE SEQUENCE [LARGE SCALE GENOMIC DNA]</scope>
    <source>
        <strain evidence="11 12">HSL3-1</strain>
    </source>
</reference>
<dbReference type="EMBL" id="CP147920">
    <property type="protein sequence ID" value="XAU13996.1"/>
    <property type="molecule type" value="Genomic_DNA"/>
</dbReference>
<evidence type="ECO:0000256" key="9">
    <source>
        <dbReference type="ARBA" id="ARBA00048975"/>
    </source>
</evidence>
<evidence type="ECO:0000256" key="10">
    <source>
        <dbReference type="NCBIfam" id="TIGR00215"/>
    </source>
</evidence>
<dbReference type="PANTHER" id="PTHR30372">
    <property type="entry name" value="LIPID-A-DISACCHARIDE SYNTHASE"/>
    <property type="match status" value="1"/>
</dbReference>
<organism evidence="11 12">
    <name type="scientific">Sulfurimonas diazotrophicus</name>
    <dbReference type="NCBI Taxonomy" id="3131939"/>
    <lineage>
        <taxon>Bacteria</taxon>
        <taxon>Pseudomonadati</taxon>
        <taxon>Campylobacterota</taxon>
        <taxon>Epsilonproteobacteria</taxon>
        <taxon>Campylobacterales</taxon>
        <taxon>Sulfurimonadaceae</taxon>
        <taxon>Sulfurimonas</taxon>
    </lineage>
</organism>
<comment type="catalytic activity">
    <reaction evidence="9">
        <text>a lipid X + a UDP-2-N,3-O-bis[(3R)-3-hydroxyacyl]-alpha-D-glucosamine = a lipid A disaccharide + UDP + H(+)</text>
        <dbReference type="Rhea" id="RHEA:67828"/>
        <dbReference type="ChEBI" id="CHEBI:15378"/>
        <dbReference type="ChEBI" id="CHEBI:58223"/>
        <dbReference type="ChEBI" id="CHEBI:137748"/>
        <dbReference type="ChEBI" id="CHEBI:176338"/>
        <dbReference type="ChEBI" id="CHEBI:176343"/>
        <dbReference type="EC" id="2.4.1.182"/>
    </reaction>
</comment>
<dbReference type="PANTHER" id="PTHR30372:SF4">
    <property type="entry name" value="LIPID-A-DISACCHARIDE SYNTHASE, MITOCHONDRIAL-RELATED"/>
    <property type="match status" value="1"/>
</dbReference>
<evidence type="ECO:0000256" key="3">
    <source>
        <dbReference type="ARBA" id="ARBA00020902"/>
    </source>
</evidence>
<dbReference type="Proteomes" id="UP001447842">
    <property type="component" value="Chromosome"/>
</dbReference>